<name>A0AA96WF43_9CYAN</name>
<evidence type="ECO:0000313" key="3">
    <source>
        <dbReference type="EMBL" id="WNZ23435.1"/>
    </source>
</evidence>
<keyword evidence="1" id="KW-0378">Hydrolase</keyword>
<dbReference type="GO" id="GO:0016787">
    <property type="term" value="F:hydrolase activity"/>
    <property type="evidence" value="ECO:0007669"/>
    <property type="project" value="UniProtKB-KW"/>
</dbReference>
<dbReference type="CDD" id="cd24154">
    <property type="entry name" value="NUDIX_DR0079"/>
    <property type="match status" value="1"/>
</dbReference>
<protein>
    <submittedName>
        <fullName evidence="3">NUDIX domain-containing protein</fullName>
    </submittedName>
</protein>
<dbReference type="PANTHER" id="PTHR10885:SF0">
    <property type="entry name" value="ISOPENTENYL-DIPHOSPHATE DELTA-ISOMERASE"/>
    <property type="match status" value="1"/>
</dbReference>
<dbReference type="PROSITE" id="PS51462">
    <property type="entry name" value="NUDIX"/>
    <property type="match status" value="1"/>
</dbReference>
<evidence type="ECO:0000256" key="1">
    <source>
        <dbReference type="ARBA" id="ARBA00022801"/>
    </source>
</evidence>
<gene>
    <name evidence="3" type="ORF">HJG54_11610</name>
</gene>
<dbReference type="AlphaFoldDB" id="A0AA96WF43"/>
<organism evidence="3">
    <name type="scientific">Leptolyngbya sp. NK1-12</name>
    <dbReference type="NCBI Taxonomy" id="2547451"/>
    <lineage>
        <taxon>Bacteria</taxon>
        <taxon>Bacillati</taxon>
        <taxon>Cyanobacteriota</taxon>
        <taxon>Cyanophyceae</taxon>
        <taxon>Leptolyngbyales</taxon>
        <taxon>Leptolyngbyaceae</taxon>
        <taxon>Leptolyngbya group</taxon>
        <taxon>Leptolyngbya</taxon>
    </lineage>
</organism>
<dbReference type="InterPro" id="IPR015797">
    <property type="entry name" value="NUDIX_hydrolase-like_dom_sf"/>
</dbReference>
<dbReference type="PANTHER" id="PTHR10885">
    <property type="entry name" value="ISOPENTENYL-DIPHOSPHATE DELTA-ISOMERASE"/>
    <property type="match status" value="1"/>
</dbReference>
<feature type="domain" description="Nudix hydrolase" evidence="2">
    <location>
        <begin position="30"/>
        <end position="164"/>
    </location>
</feature>
<reference evidence="3" key="1">
    <citation type="submission" date="2020-05" db="EMBL/GenBank/DDBJ databases">
        <authorList>
            <person name="Zhu T."/>
            <person name="Keshari N."/>
            <person name="Lu X."/>
        </authorList>
    </citation>
    <scope>NUCLEOTIDE SEQUENCE</scope>
    <source>
        <strain evidence="3">NK1-12</strain>
    </source>
</reference>
<evidence type="ECO:0000259" key="2">
    <source>
        <dbReference type="PROSITE" id="PS51462"/>
    </source>
</evidence>
<dbReference type="Gene3D" id="3.90.79.10">
    <property type="entry name" value="Nucleoside Triphosphate Pyrophosphohydrolase"/>
    <property type="match status" value="1"/>
</dbReference>
<dbReference type="InterPro" id="IPR000086">
    <property type="entry name" value="NUDIX_hydrolase_dom"/>
</dbReference>
<accession>A0AA96WF43</accession>
<dbReference type="Pfam" id="PF00293">
    <property type="entry name" value="NUDIX"/>
    <property type="match status" value="1"/>
</dbReference>
<dbReference type="InterPro" id="IPR020084">
    <property type="entry name" value="NUDIX_hydrolase_CS"/>
</dbReference>
<sequence length="171" mass="19896">MQDEWLDIVDETDRVVGQQWRAEAYQRGLPNFRVINAFVINTQGQLWIPRRTAYKRIFPNGLDFSVAGHVEHGEGYDEAFGRELQEELNWKITAVSYRQLCYLSPYKNDVPAFMTVYEIQSDATPAYNSNDFSEAFWLTPAALLKQLMKEIHPAKPTLAKLVQQFYLSNER</sequence>
<dbReference type="PROSITE" id="PS00893">
    <property type="entry name" value="NUDIX_BOX"/>
    <property type="match status" value="1"/>
</dbReference>
<dbReference type="EMBL" id="CP053586">
    <property type="protein sequence ID" value="WNZ23435.1"/>
    <property type="molecule type" value="Genomic_DNA"/>
</dbReference>
<dbReference type="SUPFAM" id="SSF55811">
    <property type="entry name" value="Nudix"/>
    <property type="match status" value="1"/>
</dbReference>
<proteinExistence type="predicted"/>
<dbReference type="RefSeq" id="WP_316435102.1">
    <property type="nucleotide sequence ID" value="NZ_CP053586.1"/>
</dbReference>